<organism evidence="3 4">
    <name type="scientific">Exserohilum turcicum (strain 28A)</name>
    <name type="common">Northern leaf blight fungus</name>
    <name type="synonym">Setosphaeria turcica</name>
    <dbReference type="NCBI Taxonomy" id="671987"/>
    <lineage>
        <taxon>Eukaryota</taxon>
        <taxon>Fungi</taxon>
        <taxon>Dikarya</taxon>
        <taxon>Ascomycota</taxon>
        <taxon>Pezizomycotina</taxon>
        <taxon>Dothideomycetes</taxon>
        <taxon>Pleosporomycetidae</taxon>
        <taxon>Pleosporales</taxon>
        <taxon>Pleosporineae</taxon>
        <taxon>Pleosporaceae</taxon>
        <taxon>Exserohilum</taxon>
    </lineage>
</organism>
<dbReference type="PRINTS" id="PR00080">
    <property type="entry name" value="SDRFAMILY"/>
</dbReference>
<keyword evidence="2" id="KW-0521">NADP</keyword>
<dbReference type="CDD" id="cd05233">
    <property type="entry name" value="SDR_c"/>
    <property type="match status" value="1"/>
</dbReference>
<dbReference type="NCBIfam" id="NF005559">
    <property type="entry name" value="PRK07231.1"/>
    <property type="match status" value="1"/>
</dbReference>
<dbReference type="PANTHER" id="PTHR42760:SF124">
    <property type="entry name" value="SHORT-CHAIN DEHYDROGENASE_REDUCTASE"/>
    <property type="match status" value="1"/>
</dbReference>
<dbReference type="InterPro" id="IPR036291">
    <property type="entry name" value="NAD(P)-bd_dom_sf"/>
</dbReference>
<dbReference type="eggNOG" id="KOG0725">
    <property type="taxonomic scope" value="Eukaryota"/>
</dbReference>
<reference evidence="3 4" key="1">
    <citation type="journal article" date="2012" name="PLoS Pathog.">
        <title>Diverse lifestyles and strategies of plant pathogenesis encoded in the genomes of eighteen Dothideomycetes fungi.</title>
        <authorList>
            <person name="Ohm R.A."/>
            <person name="Feau N."/>
            <person name="Henrissat B."/>
            <person name="Schoch C.L."/>
            <person name="Horwitz B.A."/>
            <person name="Barry K.W."/>
            <person name="Condon B.J."/>
            <person name="Copeland A.C."/>
            <person name="Dhillon B."/>
            <person name="Glaser F."/>
            <person name="Hesse C.N."/>
            <person name="Kosti I."/>
            <person name="LaButti K."/>
            <person name="Lindquist E.A."/>
            <person name="Lucas S."/>
            <person name="Salamov A.A."/>
            <person name="Bradshaw R.E."/>
            <person name="Ciuffetti L."/>
            <person name="Hamelin R.C."/>
            <person name="Kema G.H.J."/>
            <person name="Lawrence C."/>
            <person name="Scott J.A."/>
            <person name="Spatafora J.W."/>
            <person name="Turgeon B.G."/>
            <person name="de Wit P.J.G.M."/>
            <person name="Zhong S."/>
            <person name="Goodwin S.B."/>
            <person name="Grigoriev I.V."/>
        </authorList>
    </citation>
    <scope>NUCLEOTIDE SEQUENCE [LARGE SCALE GENOMIC DNA]</scope>
    <source>
        <strain evidence="4">28A</strain>
    </source>
</reference>
<evidence type="ECO:0000256" key="2">
    <source>
        <dbReference type="ARBA" id="ARBA00022857"/>
    </source>
</evidence>
<accession>R0KJA6</accession>
<dbReference type="EMBL" id="KB908548">
    <property type="protein sequence ID" value="EOA88077.1"/>
    <property type="molecule type" value="Genomic_DNA"/>
</dbReference>
<dbReference type="OrthoDB" id="417891at2759"/>
<dbReference type="PROSITE" id="PS00061">
    <property type="entry name" value="ADH_SHORT"/>
    <property type="match status" value="1"/>
</dbReference>
<evidence type="ECO:0000313" key="4">
    <source>
        <dbReference type="Proteomes" id="UP000016935"/>
    </source>
</evidence>
<evidence type="ECO:0000256" key="1">
    <source>
        <dbReference type="ARBA" id="ARBA00006484"/>
    </source>
</evidence>
<dbReference type="AlphaFoldDB" id="R0KJA6"/>
<dbReference type="InterPro" id="IPR020904">
    <property type="entry name" value="Sc_DH/Rdtase_CS"/>
</dbReference>
<comment type="similarity">
    <text evidence="1">Belongs to the short-chain dehydrogenases/reductases (SDR) family.</text>
</comment>
<dbReference type="GO" id="GO:0016616">
    <property type="term" value="F:oxidoreductase activity, acting on the CH-OH group of donors, NAD or NADP as acceptor"/>
    <property type="evidence" value="ECO:0007669"/>
    <property type="project" value="TreeGrafter"/>
</dbReference>
<reference evidence="3 4" key="2">
    <citation type="journal article" date="2013" name="PLoS Genet.">
        <title>Comparative genome structure, secondary metabolite, and effector coding capacity across Cochliobolus pathogens.</title>
        <authorList>
            <person name="Condon B.J."/>
            <person name="Leng Y."/>
            <person name="Wu D."/>
            <person name="Bushley K.E."/>
            <person name="Ohm R.A."/>
            <person name="Otillar R."/>
            <person name="Martin J."/>
            <person name="Schackwitz W."/>
            <person name="Grimwood J."/>
            <person name="MohdZainudin N."/>
            <person name="Xue C."/>
            <person name="Wang R."/>
            <person name="Manning V.A."/>
            <person name="Dhillon B."/>
            <person name="Tu Z.J."/>
            <person name="Steffenson B.J."/>
            <person name="Salamov A."/>
            <person name="Sun H."/>
            <person name="Lowry S."/>
            <person name="LaButti K."/>
            <person name="Han J."/>
            <person name="Copeland A."/>
            <person name="Lindquist E."/>
            <person name="Barry K."/>
            <person name="Schmutz J."/>
            <person name="Baker S.E."/>
            <person name="Ciuffetti L.M."/>
            <person name="Grigoriev I.V."/>
            <person name="Zhong S."/>
            <person name="Turgeon B.G."/>
        </authorList>
    </citation>
    <scope>NUCLEOTIDE SEQUENCE [LARGE SCALE GENOMIC DNA]</scope>
    <source>
        <strain evidence="4">28A</strain>
    </source>
</reference>
<dbReference type="PANTHER" id="PTHR42760">
    <property type="entry name" value="SHORT-CHAIN DEHYDROGENASES/REDUCTASES FAMILY MEMBER"/>
    <property type="match status" value="1"/>
</dbReference>
<sequence length="264" mass="27885">MRLESRVAIVTGSSQGIGREICYQFFKEGALLVCADLRPLGRNEQVPTHEWIANQGGTAIFVEADVTKAECWEALVRKAVEAHGRLDIVVNNAGICAEASNPQPIDAFDEAVFDTAMAVNARGVFLGCKYSVRQFKQQEPRADGMCGWIVNLASMVSSIGMQGLAGYTASKGAVAAMTRTVALDVAKQGIVVNCIAPGFSQTAMLDDALGGALSSAAEAVKASIPRGIFGYPRDHARAAVYLASDDAQWITGQTLNVDGGLTAQ</sequence>
<dbReference type="Proteomes" id="UP000016935">
    <property type="component" value="Unassembled WGS sequence"/>
</dbReference>
<protein>
    <submittedName>
        <fullName evidence="3">Uncharacterized protein</fullName>
    </submittedName>
</protein>
<dbReference type="STRING" id="671987.R0KJA6"/>
<dbReference type="InterPro" id="IPR002347">
    <property type="entry name" value="SDR_fam"/>
</dbReference>
<dbReference type="SUPFAM" id="SSF51735">
    <property type="entry name" value="NAD(P)-binding Rossmann-fold domains"/>
    <property type="match status" value="1"/>
</dbReference>
<dbReference type="GeneID" id="19395296"/>
<dbReference type="HOGENOM" id="CLU_010194_1_0_1"/>
<proteinExistence type="inferred from homology"/>
<dbReference type="FunFam" id="3.40.50.720:FF:000084">
    <property type="entry name" value="Short-chain dehydrogenase reductase"/>
    <property type="match status" value="1"/>
</dbReference>
<dbReference type="RefSeq" id="XP_008024170.1">
    <property type="nucleotide sequence ID" value="XM_008025979.1"/>
</dbReference>
<dbReference type="Pfam" id="PF13561">
    <property type="entry name" value="adh_short_C2"/>
    <property type="match status" value="1"/>
</dbReference>
<dbReference type="PRINTS" id="PR00081">
    <property type="entry name" value="GDHRDH"/>
</dbReference>
<keyword evidence="4" id="KW-1185">Reference proteome</keyword>
<dbReference type="Gene3D" id="3.40.50.720">
    <property type="entry name" value="NAD(P)-binding Rossmann-like Domain"/>
    <property type="match status" value="1"/>
</dbReference>
<gene>
    <name evidence="3" type="ORF">SETTUDRAFT_108275</name>
</gene>
<name>R0KJA6_EXST2</name>
<evidence type="ECO:0000313" key="3">
    <source>
        <dbReference type="EMBL" id="EOA88077.1"/>
    </source>
</evidence>